<dbReference type="EMBL" id="BRYB01001415">
    <property type="protein sequence ID" value="GMI25306.1"/>
    <property type="molecule type" value="Genomic_DNA"/>
</dbReference>
<dbReference type="PANTHER" id="PTHR21686:SF12">
    <property type="entry name" value="DEOXYNUCLEOTIDYLTRANSFERASE TERMINAL-INTERACTING PROTEIN 2"/>
    <property type="match status" value="1"/>
</dbReference>
<reference evidence="5 6" key="1">
    <citation type="journal article" date="2023" name="Commun. Biol.">
        <title>Genome analysis of Parmales, the sister group of diatoms, reveals the evolutionary specialization of diatoms from phago-mixotrophs to photoautotrophs.</title>
        <authorList>
            <person name="Ban H."/>
            <person name="Sato S."/>
            <person name="Yoshikawa S."/>
            <person name="Yamada K."/>
            <person name="Nakamura Y."/>
            <person name="Ichinomiya M."/>
            <person name="Sato N."/>
            <person name="Blanc-Mathieu R."/>
            <person name="Endo H."/>
            <person name="Kuwata A."/>
            <person name="Ogata H."/>
        </authorList>
    </citation>
    <scope>NUCLEOTIDE SEQUENCE [LARGE SCALE GENOMIC DNA]</scope>
</reference>
<dbReference type="InterPro" id="IPR014810">
    <property type="entry name" value="Fcf2_C"/>
</dbReference>
<evidence type="ECO:0000313" key="6">
    <source>
        <dbReference type="Proteomes" id="UP001165060"/>
    </source>
</evidence>
<accession>A0ABQ6MFW5</accession>
<evidence type="ECO:0000256" key="2">
    <source>
        <dbReference type="ARBA" id="ARBA00023242"/>
    </source>
</evidence>
<keyword evidence="2" id="KW-0539">Nucleus</keyword>
<comment type="subcellular location">
    <subcellularLocation>
        <location evidence="1">Nucleus</location>
        <location evidence="1">Nucleolus</location>
    </subcellularLocation>
</comment>
<dbReference type="PANTHER" id="PTHR21686">
    <property type="entry name" value="DEOXYNUCLEOTIDYLTRANSFERASE TERMINAL-INTERACTING PROTEIN 2"/>
    <property type="match status" value="1"/>
</dbReference>
<feature type="compositionally biased region" description="Basic residues" evidence="3">
    <location>
        <begin position="257"/>
        <end position="269"/>
    </location>
</feature>
<protein>
    <recommendedName>
        <fullName evidence="4">Fcf2 pre-rRNA processing C-terminal domain-containing protein</fullName>
    </recommendedName>
</protein>
<gene>
    <name evidence="5" type="ORF">TeGR_g4629</name>
</gene>
<feature type="compositionally biased region" description="Basic and acidic residues" evidence="3">
    <location>
        <begin position="244"/>
        <end position="256"/>
    </location>
</feature>
<evidence type="ECO:0000313" key="5">
    <source>
        <dbReference type="EMBL" id="GMI25306.1"/>
    </source>
</evidence>
<feature type="compositionally biased region" description="Basic residues" evidence="3">
    <location>
        <begin position="1"/>
        <end position="11"/>
    </location>
</feature>
<dbReference type="Proteomes" id="UP001165060">
    <property type="component" value="Unassembled WGS sequence"/>
</dbReference>
<sequence length="280" mass="29371">MPRASRSKAKAKQSPAAPATPPPPPSDSSSSDSDSGDDEALTSAINVASAAISLKFSSAPRGAGNERGNELTFLIPGYTAPMSLTGEPPPLYIDYDPKAKTAPAKDPGAPAEDAALVPASLLGSAKGAGAVPAVNGVKRRAADPTAGGGWHGFQSQLSGLPGAAGAAAAEALKRDLSVIRQRNFLDPKKFYKSADKASKHAQLGTVIESGAEFYSGRLAKRERRGTVMEEVMADERTREYARRKFGEIQGRKESGGRKWKRGMEKKRGKGGNFGSRKTFS</sequence>
<evidence type="ECO:0000259" key="4">
    <source>
        <dbReference type="Pfam" id="PF08698"/>
    </source>
</evidence>
<feature type="region of interest" description="Disordered" evidence="3">
    <location>
        <begin position="244"/>
        <end position="280"/>
    </location>
</feature>
<comment type="caution">
    <text evidence="5">The sequence shown here is derived from an EMBL/GenBank/DDBJ whole genome shotgun (WGS) entry which is preliminary data.</text>
</comment>
<proteinExistence type="predicted"/>
<dbReference type="InterPro" id="IPR039883">
    <property type="entry name" value="Fcf2/DNTTIP2"/>
</dbReference>
<keyword evidence="6" id="KW-1185">Reference proteome</keyword>
<evidence type="ECO:0000256" key="3">
    <source>
        <dbReference type="SAM" id="MobiDB-lite"/>
    </source>
</evidence>
<name>A0ABQ6MFW5_9STRA</name>
<dbReference type="Pfam" id="PF08698">
    <property type="entry name" value="Fcf2"/>
    <property type="match status" value="1"/>
</dbReference>
<feature type="region of interest" description="Disordered" evidence="3">
    <location>
        <begin position="1"/>
        <end position="44"/>
    </location>
</feature>
<feature type="domain" description="Fcf2 pre-rRNA processing C-terminal" evidence="4">
    <location>
        <begin position="169"/>
        <end position="244"/>
    </location>
</feature>
<evidence type="ECO:0000256" key="1">
    <source>
        <dbReference type="ARBA" id="ARBA00004604"/>
    </source>
</evidence>
<organism evidence="5 6">
    <name type="scientific">Tetraparma gracilis</name>
    <dbReference type="NCBI Taxonomy" id="2962635"/>
    <lineage>
        <taxon>Eukaryota</taxon>
        <taxon>Sar</taxon>
        <taxon>Stramenopiles</taxon>
        <taxon>Ochrophyta</taxon>
        <taxon>Bolidophyceae</taxon>
        <taxon>Parmales</taxon>
        <taxon>Triparmaceae</taxon>
        <taxon>Tetraparma</taxon>
    </lineage>
</organism>